<accession>A0A368S245</accession>
<reference evidence="2" key="1">
    <citation type="journal article" date="2012" name="Nat. Biotechnol.">
        <title>Reference genome sequence of the model plant Setaria.</title>
        <authorList>
            <person name="Bennetzen J.L."/>
            <person name="Schmutz J."/>
            <person name="Wang H."/>
            <person name="Percifield R."/>
            <person name="Hawkins J."/>
            <person name="Pontaroli A.C."/>
            <person name="Estep M."/>
            <person name="Feng L."/>
            <person name="Vaughn J.N."/>
            <person name="Grimwood J."/>
            <person name="Jenkins J."/>
            <person name="Barry K."/>
            <person name="Lindquist E."/>
            <person name="Hellsten U."/>
            <person name="Deshpande S."/>
            <person name="Wang X."/>
            <person name="Wu X."/>
            <person name="Mitros T."/>
            <person name="Triplett J."/>
            <person name="Yang X."/>
            <person name="Ye C.Y."/>
            <person name="Mauro-Herrera M."/>
            <person name="Wang L."/>
            <person name="Li P."/>
            <person name="Sharma M."/>
            <person name="Sharma R."/>
            <person name="Ronald P.C."/>
            <person name="Panaud O."/>
            <person name="Kellogg E.A."/>
            <person name="Brutnell T.P."/>
            <person name="Doust A.N."/>
            <person name="Tuskan G.A."/>
            <person name="Rokhsar D."/>
            <person name="Devos K.M."/>
        </authorList>
    </citation>
    <scope>NUCLEOTIDE SEQUENCE [LARGE SCALE GENOMIC DNA]</scope>
    <source>
        <strain evidence="2">Yugu1</strain>
    </source>
</reference>
<dbReference type="EMBL" id="CM003534">
    <property type="protein sequence ID" value="RCV36496.1"/>
    <property type="molecule type" value="Genomic_DNA"/>
</dbReference>
<reference evidence="2" key="2">
    <citation type="submission" date="2015-07" db="EMBL/GenBank/DDBJ databases">
        <authorList>
            <person name="Noorani M."/>
        </authorList>
    </citation>
    <scope>NUCLEOTIDE SEQUENCE</scope>
    <source>
        <strain evidence="2">Yugu1</strain>
    </source>
</reference>
<feature type="region of interest" description="Disordered" evidence="1">
    <location>
        <begin position="198"/>
        <end position="222"/>
    </location>
</feature>
<feature type="region of interest" description="Disordered" evidence="1">
    <location>
        <begin position="1"/>
        <end position="76"/>
    </location>
</feature>
<proteinExistence type="predicted"/>
<protein>
    <submittedName>
        <fullName evidence="2">Uncharacterized protein</fullName>
    </submittedName>
</protein>
<feature type="compositionally biased region" description="Low complexity" evidence="1">
    <location>
        <begin position="45"/>
        <end position="58"/>
    </location>
</feature>
<name>A0A368S245_SETIT</name>
<evidence type="ECO:0000256" key="1">
    <source>
        <dbReference type="SAM" id="MobiDB-lite"/>
    </source>
</evidence>
<gene>
    <name evidence="2" type="ORF">SETIT_7G323500v2</name>
</gene>
<sequence>MPRCGGVARAAHAEAETGDVQQLDARPHHGGRAPGPHPPLRRRAATAPPWSKAALSAPRPRRPHRSAATAGVVDTCGARGRGVGRWRRDRRRRRGGGGADACGMAALAEAMAAWNWERRRRDGSEGWRGSRAHPIFLHPVVCFLLLLTRSWSISPSLFRLPAHLWSAYAANSLIFLAVKLCRAATVLPHRRCRAAMRSTQAPPPIMRSRATTPRRFGLPPRE</sequence>
<organism evidence="2">
    <name type="scientific">Setaria italica</name>
    <name type="common">Foxtail millet</name>
    <name type="synonym">Panicum italicum</name>
    <dbReference type="NCBI Taxonomy" id="4555"/>
    <lineage>
        <taxon>Eukaryota</taxon>
        <taxon>Viridiplantae</taxon>
        <taxon>Streptophyta</taxon>
        <taxon>Embryophyta</taxon>
        <taxon>Tracheophyta</taxon>
        <taxon>Spermatophyta</taxon>
        <taxon>Magnoliopsida</taxon>
        <taxon>Liliopsida</taxon>
        <taxon>Poales</taxon>
        <taxon>Poaceae</taxon>
        <taxon>PACMAD clade</taxon>
        <taxon>Panicoideae</taxon>
        <taxon>Panicodae</taxon>
        <taxon>Paniceae</taxon>
        <taxon>Cenchrinae</taxon>
        <taxon>Setaria</taxon>
    </lineage>
</organism>
<dbReference type="AlphaFoldDB" id="A0A368S245"/>
<evidence type="ECO:0000313" key="2">
    <source>
        <dbReference type="EMBL" id="RCV36496.1"/>
    </source>
</evidence>